<reference evidence="2" key="2">
    <citation type="journal article" date="2021" name="PeerJ">
        <title>Extensive microbial diversity within the chicken gut microbiome revealed by metagenomics and culture.</title>
        <authorList>
            <person name="Gilroy R."/>
            <person name="Ravi A."/>
            <person name="Getino M."/>
            <person name="Pursley I."/>
            <person name="Horton D.L."/>
            <person name="Alikhan N.F."/>
            <person name="Baker D."/>
            <person name="Gharbi K."/>
            <person name="Hall N."/>
            <person name="Watson M."/>
            <person name="Adriaenssens E.M."/>
            <person name="Foster-Nyarko E."/>
            <person name="Jarju S."/>
            <person name="Secka A."/>
            <person name="Antonio M."/>
            <person name="Oren A."/>
            <person name="Chaudhuri R.R."/>
            <person name="La Ragione R."/>
            <person name="Hildebrand F."/>
            <person name="Pallen M.J."/>
        </authorList>
    </citation>
    <scope>NUCLEOTIDE SEQUENCE</scope>
    <source>
        <strain evidence="2">CHK184-20233</strain>
    </source>
</reference>
<accession>A0A9D1J460</accession>
<evidence type="ECO:0000313" key="2">
    <source>
        <dbReference type="EMBL" id="HIR59814.1"/>
    </source>
</evidence>
<keyword evidence="1" id="KW-0812">Transmembrane</keyword>
<dbReference type="Pfam" id="PF05935">
    <property type="entry name" value="Arylsulfotrans"/>
    <property type="match status" value="1"/>
</dbReference>
<dbReference type="InterPro" id="IPR053143">
    <property type="entry name" value="Arylsulfate_ST"/>
</dbReference>
<proteinExistence type="predicted"/>
<dbReference type="Proteomes" id="UP000824232">
    <property type="component" value="Unassembled WGS sequence"/>
</dbReference>
<name>A0A9D1J460_9FIRM</name>
<dbReference type="SUPFAM" id="SSF50998">
    <property type="entry name" value="Quinoprotein alcohol dehydrogenase-like"/>
    <property type="match status" value="1"/>
</dbReference>
<organism evidence="2 3">
    <name type="scientific">Candidatus Onthousia excrementipullorum</name>
    <dbReference type="NCBI Taxonomy" id="2840884"/>
    <lineage>
        <taxon>Bacteria</taxon>
        <taxon>Bacillati</taxon>
        <taxon>Bacillota</taxon>
        <taxon>Bacilli</taxon>
        <taxon>Candidatus Onthousia</taxon>
    </lineage>
</organism>
<gene>
    <name evidence="2" type="ORF">IAB38_07205</name>
</gene>
<evidence type="ECO:0000256" key="1">
    <source>
        <dbReference type="SAM" id="Phobius"/>
    </source>
</evidence>
<dbReference type="PANTHER" id="PTHR35340">
    <property type="entry name" value="PQQ ENZYME REPEAT PROTEIN-RELATED"/>
    <property type="match status" value="1"/>
</dbReference>
<protein>
    <submittedName>
        <fullName evidence="2">Aryl-sulfate sulfotransferase</fullName>
    </submittedName>
</protein>
<dbReference type="GO" id="GO:0004062">
    <property type="term" value="F:aryl sulfotransferase activity"/>
    <property type="evidence" value="ECO:0007669"/>
    <property type="project" value="InterPro"/>
</dbReference>
<dbReference type="InterPro" id="IPR010262">
    <property type="entry name" value="Arylsulfotransferase_bact"/>
</dbReference>
<dbReference type="InterPro" id="IPR011047">
    <property type="entry name" value="Quinoprotein_ADH-like_sf"/>
</dbReference>
<reference evidence="2" key="1">
    <citation type="submission" date="2020-10" db="EMBL/GenBank/DDBJ databases">
        <authorList>
            <person name="Gilroy R."/>
        </authorList>
    </citation>
    <scope>NUCLEOTIDE SEQUENCE</scope>
    <source>
        <strain evidence="2">CHK184-20233</strain>
    </source>
</reference>
<keyword evidence="1" id="KW-1133">Transmembrane helix</keyword>
<dbReference type="PANTHER" id="PTHR35340:SF5">
    <property type="entry name" value="ASST-DOMAIN-CONTAINING PROTEIN"/>
    <property type="match status" value="1"/>
</dbReference>
<feature type="transmembrane region" description="Helical" evidence="1">
    <location>
        <begin position="12"/>
        <end position="33"/>
    </location>
</feature>
<comment type="caution">
    <text evidence="2">The sequence shown here is derived from an EMBL/GenBank/DDBJ whole genome shotgun (WGS) entry which is preliminary data.</text>
</comment>
<dbReference type="AlphaFoldDB" id="A0A9D1J460"/>
<evidence type="ECO:0000313" key="3">
    <source>
        <dbReference type="Proteomes" id="UP000824232"/>
    </source>
</evidence>
<sequence length="552" mass="64079">MKKIGQFFKKHWKKFLLAIIIIAIIAGIIYLSFRAYDRYQKNLLTDPAWIRENVELVKNDEGVYEVKKDEDISIFSEDYQNIIEEKIDALKDSADYTLENPLLIHNPYGTGSLSYYLYYTDSDKTLDYKIETEGYSDFEKEISHKDSNEYQLIGFVPGETNTLTLKSGDEEHEFTITTPKSTAEIDNQLEIVDGDSEEELTDGLYAVLGHDKNYNSNIYLYDNEGVLREEFVLDSYRADRIIFDDDYMYYAYNKKGIVKVNDLGKIEKFYDLGNYTMHHDMVYDEDNNRFVILVNEDGTDTIEDIVITLDLDTGKVKKILDMKDLLPEFYLNAVKPEGKNTYGGYELDWIHMNSLSLIGDNDIVLSSRELSTIIYISNAYTDPSVKYLLTDESVTEDTSYGDLLYEKVGDFVSQAGQHSITYYTDDDLDDGEYYLYMFNNNYQGARTRPNFDWSNYPGTGTYNEGETSYFYQYKVNENDKTYELVKSFSIPYSSIVSDVEILDDDGNIVVGSGKDNSFGEYDNDGNLIRQFNYNSKKYAYRVFKYKFNNLFD</sequence>
<keyword evidence="1" id="KW-0472">Membrane</keyword>
<dbReference type="EMBL" id="DVHC01000066">
    <property type="protein sequence ID" value="HIR59814.1"/>
    <property type="molecule type" value="Genomic_DNA"/>
</dbReference>